<name>A0A842I6K7_9RHOB</name>
<dbReference type="GO" id="GO:0004540">
    <property type="term" value="F:RNA nuclease activity"/>
    <property type="evidence" value="ECO:0007669"/>
    <property type="project" value="InterPro"/>
</dbReference>
<organism evidence="2 3">
    <name type="scientific">Paragemmobacter straminiformis</name>
    <dbReference type="NCBI Taxonomy" id="2045119"/>
    <lineage>
        <taxon>Bacteria</taxon>
        <taxon>Pseudomonadati</taxon>
        <taxon>Pseudomonadota</taxon>
        <taxon>Alphaproteobacteria</taxon>
        <taxon>Rhodobacterales</taxon>
        <taxon>Paracoccaceae</taxon>
        <taxon>Paragemmobacter</taxon>
    </lineage>
</organism>
<dbReference type="PANTHER" id="PTHR35811">
    <property type="entry name" value="SLR1870 PROTEIN"/>
    <property type="match status" value="1"/>
</dbReference>
<feature type="domain" description="NYN" evidence="1">
    <location>
        <begin position="4"/>
        <end position="129"/>
    </location>
</feature>
<dbReference type="RefSeq" id="WP_185796676.1">
    <property type="nucleotide sequence ID" value="NZ_JACLQD010000002.1"/>
</dbReference>
<dbReference type="InterPro" id="IPR021139">
    <property type="entry name" value="NYN"/>
</dbReference>
<gene>
    <name evidence="2" type="ORF">H7F16_05955</name>
</gene>
<evidence type="ECO:0000259" key="1">
    <source>
        <dbReference type="Pfam" id="PF01936"/>
    </source>
</evidence>
<reference evidence="2 3" key="1">
    <citation type="journal article" date="2017" name="Int. J. Syst. Evol. Microbiol.">
        <title>Gemmobacter straminiformis sp. nov., isolated from an artificial fountain.</title>
        <authorList>
            <person name="Kang J.Y."/>
            <person name="Kim M.J."/>
            <person name="Chun J."/>
            <person name="Son K.P."/>
            <person name="Jahng K.Y."/>
        </authorList>
    </citation>
    <scope>NUCLEOTIDE SEQUENCE [LARGE SCALE GENOMIC DNA]</scope>
    <source>
        <strain evidence="2 3">CAM-8</strain>
    </source>
</reference>
<accession>A0A842I6K7</accession>
<comment type="caution">
    <text evidence="2">The sequence shown here is derived from an EMBL/GenBank/DDBJ whole genome shotgun (WGS) entry which is preliminary data.</text>
</comment>
<dbReference type="Gene3D" id="3.40.50.1010">
    <property type="entry name" value="5'-nuclease"/>
    <property type="match status" value="1"/>
</dbReference>
<dbReference type="PANTHER" id="PTHR35811:SF1">
    <property type="entry name" value="HTH OST-TYPE DOMAIN-CONTAINING PROTEIN"/>
    <property type="match status" value="1"/>
</dbReference>
<dbReference type="AlphaFoldDB" id="A0A842I6K7"/>
<evidence type="ECO:0000313" key="2">
    <source>
        <dbReference type="EMBL" id="MBC2835043.1"/>
    </source>
</evidence>
<dbReference type="CDD" id="cd11297">
    <property type="entry name" value="PIN_LabA-like_N_1"/>
    <property type="match status" value="1"/>
</dbReference>
<evidence type="ECO:0000313" key="3">
    <source>
        <dbReference type="Proteomes" id="UP000555411"/>
    </source>
</evidence>
<dbReference type="Pfam" id="PF01936">
    <property type="entry name" value="NYN"/>
    <property type="match status" value="1"/>
</dbReference>
<dbReference type="Proteomes" id="UP000555411">
    <property type="component" value="Unassembled WGS sequence"/>
</dbReference>
<protein>
    <submittedName>
        <fullName evidence="2">NYN domain-containing protein</fullName>
    </submittedName>
</protein>
<sequence>MTRRVAVLVDGDNVPPSKAARIVAEAERIGRIDVSRVYGAVSRTPGWDAAAGFRMMHAGAGKNGADLLLTIDAMELALLGGFEDFVLATSDRDLSHLALRLRERGCHVLGIGEAKATADFRAACSRFVVFPDEAPVRADAPVAVVPVVPKPAPKPAPPKVAPPKAVAAPVAGPAAGDLDLKIRDMIAKYSTGGKGIKLTELAPKMHQTHRVMISTYPERTWRAYLIKRPNLYEVDPRGAEAMVRFRPAGFGPWEAAG</sequence>
<dbReference type="EMBL" id="JACLQD010000002">
    <property type="protein sequence ID" value="MBC2835043.1"/>
    <property type="molecule type" value="Genomic_DNA"/>
</dbReference>
<keyword evidence="3" id="KW-1185">Reference proteome</keyword>
<proteinExistence type="predicted"/>